<feature type="region of interest" description="Disordered" evidence="1">
    <location>
        <begin position="74"/>
        <end position="93"/>
    </location>
</feature>
<feature type="compositionally biased region" description="Basic and acidic residues" evidence="1">
    <location>
        <begin position="75"/>
        <end position="91"/>
    </location>
</feature>
<organism evidence="2 3">
    <name type="scientific">Prorocentrum cordatum</name>
    <dbReference type="NCBI Taxonomy" id="2364126"/>
    <lineage>
        <taxon>Eukaryota</taxon>
        <taxon>Sar</taxon>
        <taxon>Alveolata</taxon>
        <taxon>Dinophyceae</taxon>
        <taxon>Prorocentrales</taxon>
        <taxon>Prorocentraceae</taxon>
        <taxon>Prorocentrum</taxon>
    </lineage>
</organism>
<reference evidence="2" key="1">
    <citation type="submission" date="2023-10" db="EMBL/GenBank/DDBJ databases">
        <authorList>
            <person name="Chen Y."/>
            <person name="Shah S."/>
            <person name="Dougan E. K."/>
            <person name="Thang M."/>
            <person name="Chan C."/>
        </authorList>
    </citation>
    <scope>NUCLEOTIDE SEQUENCE [LARGE SCALE GENOMIC DNA]</scope>
</reference>
<evidence type="ECO:0000313" key="3">
    <source>
        <dbReference type="Proteomes" id="UP001189429"/>
    </source>
</evidence>
<name>A0ABN9PFY2_9DINO</name>
<dbReference type="Proteomes" id="UP001189429">
    <property type="component" value="Unassembled WGS sequence"/>
</dbReference>
<gene>
    <name evidence="2" type="ORF">PCOR1329_LOCUS1530</name>
</gene>
<evidence type="ECO:0000313" key="2">
    <source>
        <dbReference type="EMBL" id="CAK0790178.1"/>
    </source>
</evidence>
<comment type="caution">
    <text evidence="2">The sequence shown here is derived from an EMBL/GenBank/DDBJ whole genome shotgun (WGS) entry which is preliminary data.</text>
</comment>
<feature type="non-terminal residue" evidence="2">
    <location>
        <position position="1"/>
    </location>
</feature>
<proteinExistence type="predicted"/>
<protein>
    <submittedName>
        <fullName evidence="2">Uncharacterized protein</fullName>
    </submittedName>
</protein>
<dbReference type="EMBL" id="CAUYUJ010000372">
    <property type="protein sequence ID" value="CAK0790178.1"/>
    <property type="molecule type" value="Genomic_DNA"/>
</dbReference>
<accession>A0ABN9PFY2</accession>
<sequence>ESTARAEEAERAAQARLSNVRLERQRAEGKLKRRLQVLQDEWRSQRTASGAKSRQSHQAAERCGEIMGELAALRSQREGDEREGTSLRQQHEAAVGMLERASEALLSQARLLPQQASWGLREAEGPQEAARLQLEEAHERGAVLAAERAEAALAPLLEGGRAELKRDHFYVTSHSGNESFVKVDSADCKDIKRTASGKAFHRQLDVAGLRSGRAPAASGKVAAHRALRRGELISSAHVSIARPACSRRAILLNATLFATRHGWALIEIPMDGTATRLQAVSSEPLVECLTVLLLSPFVPYVGGTFWIDPPLHQVNSTAVDFETQLEITVAHWIGTLLGNVTSFSLPLTKRLLISLPLLVAPYWVFSQIVPQSADLIMITAAFSVLGKASSCRGAISFWLPIVNFLFTIRGDSLSLFVLLVRLTPTWQCLVCLFSLVLIYSNCMWVAGHFVLLADDLARPWWADGAEGADRAGLASQPKGVLTDAELTERDDEYVDDANLTEPRYQA</sequence>
<keyword evidence="3" id="KW-1185">Reference proteome</keyword>
<evidence type="ECO:0000256" key="1">
    <source>
        <dbReference type="SAM" id="MobiDB-lite"/>
    </source>
</evidence>